<dbReference type="PRINTS" id="PR01727">
    <property type="entry name" value="DNABINDINGHU"/>
</dbReference>
<dbReference type="PANTHER" id="PTHR33175">
    <property type="entry name" value="DNA-BINDING PROTEIN HU"/>
    <property type="match status" value="1"/>
</dbReference>
<dbReference type="PANTHER" id="PTHR33175:SF5">
    <property type="entry name" value="INTEGRATION HOST FACTOR SUBUNIT BETA"/>
    <property type="match status" value="1"/>
</dbReference>
<gene>
    <name evidence="4" type="ORF">IPJ48_17515</name>
</gene>
<dbReference type="InterPro" id="IPR000119">
    <property type="entry name" value="Hist_DNA-bd"/>
</dbReference>
<evidence type="ECO:0000256" key="3">
    <source>
        <dbReference type="RuleBase" id="RU003939"/>
    </source>
</evidence>
<sequence>MTRSDIIATLAVRFPHLTPKDAAISVKEILDAIGHSLAKGDRFEIRGFGSFGLNYHPARTGRNPKSGEAVLVAPKYVPHFKAGKAMRERVGASDQAKPIRQIA</sequence>
<dbReference type="EMBL" id="JADJNC010000044">
    <property type="protein sequence ID" value="MBK7424729.1"/>
    <property type="molecule type" value="Genomic_DNA"/>
</dbReference>
<proteinExistence type="inferred from homology"/>
<dbReference type="CDD" id="cd13836">
    <property type="entry name" value="IHF_B"/>
    <property type="match status" value="1"/>
</dbReference>
<dbReference type="GO" id="GO:0003677">
    <property type="term" value="F:DNA binding"/>
    <property type="evidence" value="ECO:0007669"/>
    <property type="project" value="UniProtKB-KW"/>
</dbReference>
<name>A0A9D7IHU8_9RHOO</name>
<comment type="similarity">
    <text evidence="1 3">Belongs to the bacterial histone-like protein family.</text>
</comment>
<dbReference type="SUPFAM" id="SSF47729">
    <property type="entry name" value="IHF-like DNA-binding proteins"/>
    <property type="match status" value="1"/>
</dbReference>
<evidence type="ECO:0000313" key="5">
    <source>
        <dbReference type="Proteomes" id="UP000886602"/>
    </source>
</evidence>
<dbReference type="SMART" id="SM00411">
    <property type="entry name" value="BHL"/>
    <property type="match status" value="1"/>
</dbReference>
<protein>
    <submittedName>
        <fullName evidence="4">Integration host factor subunit beta</fullName>
    </submittedName>
</protein>
<dbReference type="InterPro" id="IPR010992">
    <property type="entry name" value="IHF-like_DNA-bd_dom_sf"/>
</dbReference>
<evidence type="ECO:0000256" key="1">
    <source>
        <dbReference type="ARBA" id="ARBA00010529"/>
    </source>
</evidence>
<dbReference type="GO" id="GO:0005829">
    <property type="term" value="C:cytosol"/>
    <property type="evidence" value="ECO:0007669"/>
    <property type="project" value="TreeGrafter"/>
</dbReference>
<dbReference type="GO" id="GO:0030527">
    <property type="term" value="F:structural constituent of chromatin"/>
    <property type="evidence" value="ECO:0007669"/>
    <property type="project" value="InterPro"/>
</dbReference>
<accession>A0A9D7IHU8</accession>
<organism evidence="4 5">
    <name type="scientific">Candidatus Propionivibrio dominans</name>
    <dbReference type="NCBI Taxonomy" id="2954373"/>
    <lineage>
        <taxon>Bacteria</taxon>
        <taxon>Pseudomonadati</taxon>
        <taxon>Pseudomonadota</taxon>
        <taxon>Betaproteobacteria</taxon>
        <taxon>Rhodocyclales</taxon>
        <taxon>Rhodocyclaceae</taxon>
        <taxon>Propionivibrio</taxon>
    </lineage>
</organism>
<comment type="caution">
    <text evidence="4">The sequence shown here is derived from an EMBL/GenBank/DDBJ whole genome shotgun (WGS) entry which is preliminary data.</text>
</comment>
<evidence type="ECO:0000313" key="4">
    <source>
        <dbReference type="EMBL" id="MBK7424729.1"/>
    </source>
</evidence>
<evidence type="ECO:0000256" key="2">
    <source>
        <dbReference type="ARBA" id="ARBA00023125"/>
    </source>
</evidence>
<dbReference type="Gene3D" id="4.10.520.10">
    <property type="entry name" value="IHF-like DNA-binding proteins"/>
    <property type="match status" value="1"/>
</dbReference>
<dbReference type="AlphaFoldDB" id="A0A9D7IHU8"/>
<dbReference type="Pfam" id="PF00216">
    <property type="entry name" value="Bac_DNA_binding"/>
    <property type="match status" value="1"/>
</dbReference>
<dbReference type="NCBIfam" id="NF001222">
    <property type="entry name" value="PRK00199.1"/>
    <property type="match status" value="1"/>
</dbReference>
<reference evidence="4" key="1">
    <citation type="submission" date="2020-10" db="EMBL/GenBank/DDBJ databases">
        <title>Connecting structure to function with the recovery of over 1000 high-quality activated sludge metagenome-assembled genomes encoding full-length rRNA genes using long-read sequencing.</title>
        <authorList>
            <person name="Singleton C.M."/>
            <person name="Petriglieri F."/>
            <person name="Kristensen J.M."/>
            <person name="Kirkegaard R.H."/>
            <person name="Michaelsen T.Y."/>
            <person name="Andersen M.H."/>
            <person name="Karst S.M."/>
            <person name="Dueholm M.S."/>
            <person name="Nielsen P.H."/>
            <person name="Albertsen M."/>
        </authorList>
    </citation>
    <scope>NUCLEOTIDE SEQUENCE</scope>
    <source>
        <strain evidence="4">EsbW_18-Q3-R4-48_MAXAC.044</strain>
    </source>
</reference>
<dbReference type="Proteomes" id="UP000886602">
    <property type="component" value="Unassembled WGS sequence"/>
</dbReference>
<keyword evidence="2" id="KW-0238">DNA-binding</keyword>